<dbReference type="AlphaFoldDB" id="A0A0R1RRI2"/>
<accession>A0A0R1RRI2</accession>
<dbReference type="EMBL" id="AZFF01000003">
    <property type="protein sequence ID" value="KRL56501.1"/>
    <property type="molecule type" value="Genomic_DNA"/>
</dbReference>
<evidence type="ECO:0000256" key="8">
    <source>
        <dbReference type="ARBA" id="ARBA00023144"/>
    </source>
</evidence>
<comment type="subunit">
    <text evidence="11">Homodimer.</text>
</comment>
<evidence type="ECO:0000256" key="7">
    <source>
        <dbReference type="ARBA" id="ARBA00023027"/>
    </source>
</evidence>
<keyword evidence="14" id="KW-1185">Reference proteome</keyword>
<comment type="similarity">
    <text evidence="4 11">Belongs to the NAD(P)-dependent epimerase/dehydratase family.</text>
</comment>
<evidence type="ECO:0000256" key="9">
    <source>
        <dbReference type="ARBA" id="ARBA00023235"/>
    </source>
</evidence>
<evidence type="ECO:0000259" key="12">
    <source>
        <dbReference type="Pfam" id="PF01370"/>
    </source>
</evidence>
<dbReference type="InterPro" id="IPR005886">
    <property type="entry name" value="UDP_G4E"/>
</dbReference>
<reference evidence="13 14" key="1">
    <citation type="journal article" date="2015" name="Genome Announc.">
        <title>Expanding the biotechnology potential of lactobacilli through comparative genomics of 213 strains and associated genera.</title>
        <authorList>
            <person name="Sun Z."/>
            <person name="Harris H.M."/>
            <person name="McCann A."/>
            <person name="Guo C."/>
            <person name="Argimon S."/>
            <person name="Zhang W."/>
            <person name="Yang X."/>
            <person name="Jeffery I.B."/>
            <person name="Cooney J.C."/>
            <person name="Kagawa T.F."/>
            <person name="Liu W."/>
            <person name="Song Y."/>
            <person name="Salvetti E."/>
            <person name="Wrobel A."/>
            <person name="Rasinkangas P."/>
            <person name="Parkhill J."/>
            <person name="Rea M.C."/>
            <person name="O'Sullivan O."/>
            <person name="Ritari J."/>
            <person name="Douillard F.P."/>
            <person name="Paul Ross R."/>
            <person name="Yang R."/>
            <person name="Briner A.E."/>
            <person name="Felis G.E."/>
            <person name="de Vos W.M."/>
            <person name="Barrangou R."/>
            <person name="Klaenhammer T.R."/>
            <person name="Caufield P.W."/>
            <person name="Cui Y."/>
            <person name="Zhang H."/>
            <person name="O'Toole P.W."/>
        </authorList>
    </citation>
    <scope>NUCLEOTIDE SEQUENCE [LARGE SCALE GENOMIC DNA]</scope>
    <source>
        <strain evidence="13 14">DSM 15814</strain>
    </source>
</reference>
<evidence type="ECO:0000313" key="14">
    <source>
        <dbReference type="Proteomes" id="UP000051999"/>
    </source>
</evidence>
<proteinExistence type="inferred from homology"/>
<evidence type="ECO:0000256" key="4">
    <source>
        <dbReference type="ARBA" id="ARBA00007637"/>
    </source>
</evidence>
<dbReference type="PANTHER" id="PTHR43725">
    <property type="entry name" value="UDP-GLUCOSE 4-EPIMERASE"/>
    <property type="match status" value="1"/>
</dbReference>
<comment type="caution">
    <text evidence="13">The sequence shown here is derived from an EMBL/GenBank/DDBJ whole genome shotgun (WGS) entry which is preliminary data.</text>
</comment>
<dbReference type="eggNOG" id="COG1087">
    <property type="taxonomic scope" value="Bacteria"/>
</dbReference>
<dbReference type="STRING" id="1114972.FD35_GL001588"/>
<dbReference type="Gene3D" id="3.90.25.10">
    <property type="entry name" value="UDP-galactose 4-epimerase, domain 1"/>
    <property type="match status" value="1"/>
</dbReference>
<evidence type="ECO:0000313" key="13">
    <source>
        <dbReference type="EMBL" id="KRL56501.1"/>
    </source>
</evidence>
<evidence type="ECO:0000256" key="10">
    <source>
        <dbReference type="ARBA" id="ARBA00023277"/>
    </source>
</evidence>
<dbReference type="SUPFAM" id="SSF51735">
    <property type="entry name" value="NAD(P)-binding Rossmann-fold domains"/>
    <property type="match status" value="1"/>
</dbReference>
<dbReference type="EC" id="5.1.3.2" evidence="5 11"/>
<dbReference type="Gene3D" id="3.40.50.720">
    <property type="entry name" value="NAD(P)-binding Rossmann-like Domain"/>
    <property type="match status" value="1"/>
</dbReference>
<protein>
    <recommendedName>
        <fullName evidence="6 11">UDP-glucose 4-epimerase</fullName>
        <ecNumber evidence="5 11">5.1.3.2</ecNumber>
    </recommendedName>
</protein>
<evidence type="ECO:0000256" key="11">
    <source>
        <dbReference type="RuleBase" id="RU366046"/>
    </source>
</evidence>
<gene>
    <name evidence="13" type="ORF">FD35_GL001588</name>
</gene>
<comment type="pathway">
    <text evidence="3 11">Carbohydrate metabolism; galactose metabolism.</text>
</comment>
<dbReference type="GO" id="GO:0033499">
    <property type="term" value="P:galactose catabolic process via UDP-galactose, Leloir pathway"/>
    <property type="evidence" value="ECO:0007669"/>
    <property type="project" value="TreeGrafter"/>
</dbReference>
<evidence type="ECO:0000256" key="2">
    <source>
        <dbReference type="ARBA" id="ARBA00001911"/>
    </source>
</evidence>
<dbReference type="GO" id="GO:0003978">
    <property type="term" value="F:UDP-glucose 4-epimerase activity"/>
    <property type="evidence" value="ECO:0007669"/>
    <property type="project" value="UniProtKB-UniRule"/>
</dbReference>
<dbReference type="UniPathway" id="UPA00214"/>
<evidence type="ECO:0000256" key="3">
    <source>
        <dbReference type="ARBA" id="ARBA00004947"/>
    </source>
</evidence>
<dbReference type="NCBIfam" id="TIGR01179">
    <property type="entry name" value="galE"/>
    <property type="match status" value="1"/>
</dbReference>
<dbReference type="Proteomes" id="UP000051999">
    <property type="component" value="Unassembled WGS sequence"/>
</dbReference>
<dbReference type="PATRIC" id="fig|1114972.6.peg.1616"/>
<evidence type="ECO:0000256" key="1">
    <source>
        <dbReference type="ARBA" id="ARBA00000083"/>
    </source>
</evidence>
<sequence length="352" mass="39744">MLLWLIRLCYDSTDVNDLEENKMSILVAGGAGYVGSHMVDRLIEKGYDVVVVDNLSTGHRAAINEKARFYQGDTRDREFLTNVFEKENIDGVIHMDAFSIVPESMKDPLKYFDNNVYGMITLLEVMHEQGCKRMIFSSTAATYGVPERIPIHEDDQKKPINPYGESKLIMEHMIHWCDVAYGIKWVALRYFNAAGAKADGSIGEDHHPETHLIPIILQTALGERDHIDMYGDDYDTPDGTNVRDYVHILDLADAHILALKYLDEGNESRAFNLGSSTGFSVKQMVEAAREVTGKEIPAKIAPRRPGDPDSLVAESEDARNILGWKPQYDDVHDIIKTAWAWTQSHPNGYEDR</sequence>
<dbReference type="Pfam" id="PF01370">
    <property type="entry name" value="Epimerase"/>
    <property type="match status" value="1"/>
</dbReference>
<comment type="cofactor">
    <cofactor evidence="2 11">
        <name>NAD(+)</name>
        <dbReference type="ChEBI" id="CHEBI:57540"/>
    </cofactor>
</comment>
<dbReference type="PANTHER" id="PTHR43725:SF53">
    <property type="entry name" value="UDP-ARABINOSE 4-EPIMERASE 1"/>
    <property type="match status" value="1"/>
</dbReference>
<keyword evidence="8" id="KW-0299">Galactose metabolism</keyword>
<dbReference type="CDD" id="cd05247">
    <property type="entry name" value="UDP_G4E_1_SDR_e"/>
    <property type="match status" value="1"/>
</dbReference>
<comment type="catalytic activity">
    <reaction evidence="1 11">
        <text>UDP-alpha-D-glucose = UDP-alpha-D-galactose</text>
        <dbReference type="Rhea" id="RHEA:22168"/>
        <dbReference type="ChEBI" id="CHEBI:58885"/>
        <dbReference type="ChEBI" id="CHEBI:66914"/>
        <dbReference type="EC" id="5.1.3.2"/>
    </reaction>
</comment>
<evidence type="ECO:0000256" key="5">
    <source>
        <dbReference type="ARBA" id="ARBA00013189"/>
    </source>
</evidence>
<organism evidence="13 14">
    <name type="scientific">Furfurilactobacillus rossiae DSM 15814</name>
    <dbReference type="NCBI Taxonomy" id="1114972"/>
    <lineage>
        <taxon>Bacteria</taxon>
        <taxon>Bacillati</taxon>
        <taxon>Bacillota</taxon>
        <taxon>Bacilli</taxon>
        <taxon>Lactobacillales</taxon>
        <taxon>Lactobacillaceae</taxon>
        <taxon>Furfurilactobacillus</taxon>
    </lineage>
</organism>
<keyword evidence="7 11" id="KW-0520">NAD</keyword>
<keyword evidence="9 11" id="KW-0413">Isomerase</keyword>
<dbReference type="InterPro" id="IPR036291">
    <property type="entry name" value="NAD(P)-bd_dom_sf"/>
</dbReference>
<name>A0A0R1RRI2_9LACO</name>
<dbReference type="InterPro" id="IPR001509">
    <property type="entry name" value="Epimerase_deHydtase"/>
</dbReference>
<evidence type="ECO:0000256" key="6">
    <source>
        <dbReference type="ARBA" id="ARBA00018569"/>
    </source>
</evidence>
<feature type="domain" description="NAD-dependent epimerase/dehydratase" evidence="12">
    <location>
        <begin position="25"/>
        <end position="274"/>
    </location>
</feature>
<keyword evidence="10 11" id="KW-0119">Carbohydrate metabolism</keyword>